<dbReference type="InterPro" id="IPR056884">
    <property type="entry name" value="NPHP3-like_N"/>
</dbReference>
<name>A0A8H3A934_9AGAM</name>
<comment type="caution">
    <text evidence="3">The sequence shown here is derived from an EMBL/GenBank/DDBJ whole genome shotgun (WGS) entry which is preliminary data.</text>
</comment>
<evidence type="ECO:0000313" key="3">
    <source>
        <dbReference type="EMBL" id="CAE6407425.1"/>
    </source>
</evidence>
<sequence>MPLRSSLSKWKKRFWESVNPTPSSLDLPGTSTNTHAESVQTLSSTTNALNSSIPANTSNEPSVATTTEVNHSSRVANAASSVAKSLLELLESSTDAFGPLKSAVGGLVQCIDIYERTAKGRNGYEELLKGLQELMNELQKCVPGSVGMEMTNSVKRVCIELAAEVEKVEKKLEGKTIKQLTEAINGHDEITECYRRVQNRLQRLMLNATIAALQGLNEHGETLNQQTEAFERQTEALKIQEMDTRLKEMLPIRAAIYNSAESNDMQRSSCTPGTRQPQIDLILEWVRNSKSAKTFWMNGMAGTGKTTIAYSVCDALDESFGLGASFFCSRSIKKCRQVKHIIPTIAYQLARFSLPFRCALDRVLKSDSDTPTRALNVQYQKLIVEPLLRVKGSLPTDFVVVIDALDECENENSLTQILDLILTPGVALPIRFLLSSRPEPGIFPRMMGRLDEEGKMQLVLHDLDADVVSMDIETYLRRELRDVPLTGEQWSSLIERCGVLFIYASTTSRFIRQGYEMDTLDEAVGTITGSTSVHKGRGDETVIDELYSTILMAAYNRPGMSDANRDRMRSILETVICAQELMTLDSLAHLLNLKSADQVNRLLLPLRSVLNVELTTGLVTTLHASFPDFMCSLDRSGAFHCAQSKRHGALAAACLYMIDTVEPKFNICGLTSSYVLDDEVERLAERVKQAISPGLNYACRYWSAHLYLGDSQDEMLANIRRFFSERLLIWMEILNLTGGMRFGTRIIREAERLCFVNG</sequence>
<dbReference type="PANTHER" id="PTHR10039">
    <property type="entry name" value="AMELOGENIN"/>
    <property type="match status" value="1"/>
</dbReference>
<accession>A0A8H3A934</accession>
<dbReference type="SUPFAM" id="SSF52540">
    <property type="entry name" value="P-loop containing nucleoside triphosphate hydrolases"/>
    <property type="match status" value="1"/>
</dbReference>
<keyword evidence="1" id="KW-0677">Repeat</keyword>
<protein>
    <recommendedName>
        <fullName evidence="2">NACHT domain-containing protein</fullName>
    </recommendedName>
</protein>
<reference evidence="3" key="1">
    <citation type="submission" date="2021-01" db="EMBL/GenBank/DDBJ databases">
        <authorList>
            <person name="Kaushik A."/>
        </authorList>
    </citation>
    <scope>NUCLEOTIDE SEQUENCE</scope>
    <source>
        <strain evidence="3">AG3-T5</strain>
    </source>
</reference>
<dbReference type="EMBL" id="CAJMWW010000057">
    <property type="protein sequence ID" value="CAE6407425.1"/>
    <property type="molecule type" value="Genomic_DNA"/>
</dbReference>
<dbReference type="PANTHER" id="PTHR10039:SF17">
    <property type="entry name" value="FUNGAL STAND N-TERMINAL GOODBYE DOMAIN-CONTAINING PROTEIN-RELATED"/>
    <property type="match status" value="1"/>
</dbReference>
<dbReference type="Proteomes" id="UP000663841">
    <property type="component" value="Unassembled WGS sequence"/>
</dbReference>
<gene>
    <name evidence="3" type="ORF">RDB_LOCUS17542</name>
</gene>
<evidence type="ECO:0000259" key="2">
    <source>
        <dbReference type="PROSITE" id="PS50837"/>
    </source>
</evidence>
<dbReference type="Pfam" id="PF24883">
    <property type="entry name" value="NPHP3_N"/>
    <property type="match status" value="1"/>
</dbReference>
<proteinExistence type="predicted"/>
<dbReference type="Gene3D" id="3.40.50.300">
    <property type="entry name" value="P-loop containing nucleotide triphosphate hydrolases"/>
    <property type="match status" value="1"/>
</dbReference>
<evidence type="ECO:0000256" key="1">
    <source>
        <dbReference type="ARBA" id="ARBA00022737"/>
    </source>
</evidence>
<dbReference type="InterPro" id="IPR027417">
    <property type="entry name" value="P-loop_NTPase"/>
</dbReference>
<organism evidence="3 4">
    <name type="scientific">Rhizoctonia solani</name>
    <dbReference type="NCBI Taxonomy" id="456999"/>
    <lineage>
        <taxon>Eukaryota</taxon>
        <taxon>Fungi</taxon>
        <taxon>Dikarya</taxon>
        <taxon>Basidiomycota</taxon>
        <taxon>Agaricomycotina</taxon>
        <taxon>Agaricomycetes</taxon>
        <taxon>Cantharellales</taxon>
        <taxon>Ceratobasidiaceae</taxon>
        <taxon>Rhizoctonia</taxon>
    </lineage>
</organism>
<dbReference type="AlphaFoldDB" id="A0A8H3A934"/>
<dbReference type="PROSITE" id="PS50837">
    <property type="entry name" value="NACHT"/>
    <property type="match status" value="1"/>
</dbReference>
<feature type="domain" description="NACHT" evidence="2">
    <location>
        <begin position="293"/>
        <end position="438"/>
    </location>
</feature>
<evidence type="ECO:0000313" key="4">
    <source>
        <dbReference type="Proteomes" id="UP000663841"/>
    </source>
</evidence>
<dbReference type="InterPro" id="IPR007111">
    <property type="entry name" value="NACHT_NTPase"/>
</dbReference>